<name>A0A210Q2T7_MIZYE</name>
<dbReference type="EC" id="3.1.1.2" evidence="8"/>
<evidence type="ECO:0000256" key="3">
    <source>
        <dbReference type="ARBA" id="ARBA00023157"/>
    </source>
</evidence>
<dbReference type="InterPro" id="IPR051288">
    <property type="entry name" value="Serum_paraoxonase/arylesterase"/>
</dbReference>
<protein>
    <recommendedName>
        <fullName evidence="8">Paraoxonase</fullName>
        <ecNumber evidence="8">3.1.1.2</ecNumber>
    </recommendedName>
</protein>
<keyword evidence="4 8" id="KW-0325">Glycoprotein</keyword>
<evidence type="ECO:0000256" key="5">
    <source>
        <dbReference type="PIRSR" id="PIRSR602640-1"/>
    </source>
</evidence>
<accession>A0A210Q2T7</accession>
<evidence type="ECO:0000313" key="10">
    <source>
        <dbReference type="Proteomes" id="UP000242188"/>
    </source>
</evidence>
<comment type="caution">
    <text evidence="9">The sequence shown here is derived from an EMBL/GenBank/DDBJ whole genome shotgun (WGS) entry which is preliminary data.</text>
</comment>
<evidence type="ECO:0000256" key="6">
    <source>
        <dbReference type="PIRSR" id="PIRSR602640-2"/>
    </source>
</evidence>
<evidence type="ECO:0000256" key="7">
    <source>
        <dbReference type="PIRSR" id="PIRSR602640-3"/>
    </source>
</evidence>
<keyword evidence="10" id="KW-1185">Reference proteome</keyword>
<feature type="binding site" evidence="6">
    <location>
        <position position="266"/>
    </location>
    <ligand>
        <name>Ca(2+)</name>
        <dbReference type="ChEBI" id="CHEBI:29108"/>
        <label>1</label>
        <note>catalytic</note>
    </ligand>
</feature>
<dbReference type="PRINTS" id="PR01785">
    <property type="entry name" value="PARAOXONASE"/>
</dbReference>
<dbReference type="Proteomes" id="UP000242188">
    <property type="component" value="Unassembled WGS sequence"/>
</dbReference>
<proteinExistence type="inferred from homology"/>
<dbReference type="InterPro" id="IPR011042">
    <property type="entry name" value="6-blade_b-propeller_TolB-like"/>
</dbReference>
<feature type="binding site" evidence="6">
    <location>
        <position position="221"/>
    </location>
    <ligand>
        <name>Ca(2+)</name>
        <dbReference type="ChEBI" id="CHEBI:29108"/>
        <label>1</label>
        <note>catalytic</note>
    </ligand>
</feature>
<feature type="binding site" evidence="6">
    <location>
        <position position="165"/>
    </location>
    <ligand>
        <name>Ca(2+)</name>
        <dbReference type="ChEBI" id="CHEBI:29108"/>
        <label>1</label>
        <note>catalytic</note>
    </ligand>
</feature>
<feature type="active site" description="Proton acceptor" evidence="5">
    <location>
        <position position="111"/>
    </location>
</feature>
<dbReference type="GO" id="GO:0004064">
    <property type="term" value="F:arylesterase activity"/>
    <property type="evidence" value="ECO:0007669"/>
    <property type="project" value="UniProtKB-UniRule"/>
</dbReference>
<dbReference type="PANTHER" id="PTHR11799">
    <property type="entry name" value="PARAOXONASE"/>
    <property type="match status" value="1"/>
</dbReference>
<dbReference type="PANTHER" id="PTHR11799:SF12">
    <property type="entry name" value="PARAOXONASE-RELATED"/>
    <property type="match status" value="1"/>
</dbReference>
<keyword evidence="6 8" id="KW-0479">Metal-binding</keyword>
<keyword evidence="3 7" id="KW-1015">Disulfide bond</keyword>
<dbReference type="GO" id="GO:0046872">
    <property type="term" value="F:metal ion binding"/>
    <property type="evidence" value="ECO:0007669"/>
    <property type="project" value="UniProtKB-KW"/>
</dbReference>
<comment type="catalytic activity">
    <reaction evidence="8">
        <text>a phenyl acetate + H2O = a phenol + acetate + H(+)</text>
        <dbReference type="Rhea" id="RHEA:17309"/>
        <dbReference type="ChEBI" id="CHEBI:15377"/>
        <dbReference type="ChEBI" id="CHEBI:15378"/>
        <dbReference type="ChEBI" id="CHEBI:30089"/>
        <dbReference type="ChEBI" id="CHEBI:33853"/>
        <dbReference type="ChEBI" id="CHEBI:140310"/>
        <dbReference type="EC" id="3.1.1.2"/>
    </reaction>
</comment>
<dbReference type="OrthoDB" id="423498at2759"/>
<evidence type="ECO:0000313" key="9">
    <source>
        <dbReference type="EMBL" id="OWF43068.1"/>
    </source>
</evidence>
<keyword evidence="6 8" id="KW-0106">Calcium</keyword>
<dbReference type="SUPFAM" id="SSF63829">
    <property type="entry name" value="Calcium-dependent phosphotriesterase"/>
    <property type="match status" value="1"/>
</dbReference>
<comment type="cofactor">
    <cofactor evidence="6 8">
        <name>Ca(2+)</name>
        <dbReference type="ChEBI" id="CHEBI:29108"/>
    </cofactor>
    <text evidence="6 8">Binds 2 calcium ions per subunit.</text>
</comment>
<evidence type="ECO:0000256" key="1">
    <source>
        <dbReference type="ARBA" id="ARBA00008595"/>
    </source>
</evidence>
<keyword evidence="2 8" id="KW-0378">Hydrolase</keyword>
<feature type="disulfide bond" description="In form B" evidence="7">
    <location>
        <begin position="46"/>
        <end position="353"/>
    </location>
</feature>
<feature type="binding site" evidence="6">
    <location>
        <position position="166"/>
    </location>
    <ligand>
        <name>Ca(2+)</name>
        <dbReference type="ChEBI" id="CHEBI:29108"/>
        <label>1</label>
        <note>catalytic</note>
    </ligand>
</feature>
<feature type="binding site" evidence="6">
    <location>
        <position position="58"/>
    </location>
    <ligand>
        <name>Ca(2+)</name>
        <dbReference type="ChEBI" id="CHEBI:29108"/>
        <label>1</label>
        <note>catalytic</note>
    </ligand>
</feature>
<dbReference type="InterPro" id="IPR002640">
    <property type="entry name" value="Arylesterase"/>
</dbReference>
<comment type="similarity">
    <text evidence="1 8">Belongs to the paraoxonase family.</text>
</comment>
<gene>
    <name evidence="9" type="ORF">KP79_PYT01932</name>
</gene>
<dbReference type="EMBL" id="NEDP02005172">
    <property type="protein sequence ID" value="OWF43068.1"/>
    <property type="molecule type" value="Genomic_DNA"/>
</dbReference>
<evidence type="ECO:0000256" key="4">
    <source>
        <dbReference type="ARBA" id="ARBA00023180"/>
    </source>
</evidence>
<reference evidence="9 10" key="1">
    <citation type="journal article" date="2017" name="Nat. Ecol. Evol.">
        <title>Scallop genome provides insights into evolution of bilaterian karyotype and development.</title>
        <authorList>
            <person name="Wang S."/>
            <person name="Zhang J."/>
            <person name="Jiao W."/>
            <person name="Li J."/>
            <person name="Xun X."/>
            <person name="Sun Y."/>
            <person name="Guo X."/>
            <person name="Huan P."/>
            <person name="Dong B."/>
            <person name="Zhang L."/>
            <person name="Hu X."/>
            <person name="Sun X."/>
            <person name="Wang J."/>
            <person name="Zhao C."/>
            <person name="Wang Y."/>
            <person name="Wang D."/>
            <person name="Huang X."/>
            <person name="Wang R."/>
            <person name="Lv J."/>
            <person name="Li Y."/>
            <person name="Zhang Z."/>
            <person name="Liu B."/>
            <person name="Lu W."/>
            <person name="Hui Y."/>
            <person name="Liang J."/>
            <person name="Zhou Z."/>
            <person name="Hou R."/>
            <person name="Li X."/>
            <person name="Liu Y."/>
            <person name="Li H."/>
            <person name="Ning X."/>
            <person name="Lin Y."/>
            <person name="Zhao L."/>
            <person name="Xing Q."/>
            <person name="Dou J."/>
            <person name="Li Y."/>
            <person name="Mao J."/>
            <person name="Guo H."/>
            <person name="Dou H."/>
            <person name="Li T."/>
            <person name="Mu C."/>
            <person name="Jiang W."/>
            <person name="Fu Q."/>
            <person name="Fu X."/>
            <person name="Miao Y."/>
            <person name="Liu J."/>
            <person name="Yu Q."/>
            <person name="Li R."/>
            <person name="Liao H."/>
            <person name="Li X."/>
            <person name="Kong Y."/>
            <person name="Jiang Z."/>
            <person name="Chourrout D."/>
            <person name="Li R."/>
            <person name="Bao Z."/>
        </authorList>
    </citation>
    <scope>NUCLEOTIDE SEQUENCE [LARGE SCALE GENOMIC DNA]</scope>
    <source>
        <strain evidence="9 10">PY_sf001</strain>
    </source>
</reference>
<sequence length="359" mass="40221">MQWMTMLRTIITIGVLSVIANHAVRYYFFMHYEKYDVIARHAPGPCVPLDGADDGSEDLTILSSGLTFISSGIYPNKRGRILLLDMNEPSPTVTEAQITGDHLDLATFSPHGIDTWTNLDTGEITLMVINHTPDHERVEVFRYRKESKTLVHFKSITSQLWGNINDLVMTGENSFYVTKILHSFRPWLRLLEHKLMLALGEVMFYDGVSVRSVAGGLHLPNGINMSPDGRFLYVSEGGRYQVKSCEILEDNEIKCIEDIFLDTSLDNIEVDKLTGDLWIGCHPRYHQIVKHDAKYGGTITPSQVLKLATSGGHFTDVVEVYLDPGTKMAGSTVASIYNERMLVGTLASQLTLCDVIYTD</sequence>
<dbReference type="Gene3D" id="2.120.10.30">
    <property type="entry name" value="TolB, C-terminal domain"/>
    <property type="match status" value="1"/>
</dbReference>
<dbReference type="AlphaFoldDB" id="A0A210Q2T7"/>
<evidence type="ECO:0000256" key="2">
    <source>
        <dbReference type="ARBA" id="ARBA00022801"/>
    </source>
</evidence>
<feature type="binding site" evidence="6">
    <location>
        <position position="57"/>
    </location>
    <ligand>
        <name>Ca(2+)</name>
        <dbReference type="ChEBI" id="CHEBI:29108"/>
        <label>1</label>
        <note>catalytic</note>
    </ligand>
</feature>
<feature type="binding site" evidence="6">
    <location>
        <position position="267"/>
    </location>
    <ligand>
        <name>Ca(2+)</name>
        <dbReference type="ChEBI" id="CHEBI:29108"/>
        <label>1</label>
        <note>catalytic</note>
    </ligand>
</feature>
<organism evidence="9 10">
    <name type="scientific">Mizuhopecten yessoensis</name>
    <name type="common">Japanese scallop</name>
    <name type="synonym">Patinopecten yessoensis</name>
    <dbReference type="NCBI Taxonomy" id="6573"/>
    <lineage>
        <taxon>Eukaryota</taxon>
        <taxon>Metazoa</taxon>
        <taxon>Spiralia</taxon>
        <taxon>Lophotrochozoa</taxon>
        <taxon>Mollusca</taxon>
        <taxon>Bivalvia</taxon>
        <taxon>Autobranchia</taxon>
        <taxon>Pteriomorphia</taxon>
        <taxon>Pectinida</taxon>
        <taxon>Pectinoidea</taxon>
        <taxon>Pectinidae</taxon>
        <taxon>Mizuhopecten</taxon>
    </lineage>
</organism>
<evidence type="ECO:0000256" key="8">
    <source>
        <dbReference type="RuleBase" id="RU368025"/>
    </source>
</evidence>
<feature type="binding site" evidence="6">
    <location>
        <position position="113"/>
    </location>
    <ligand>
        <name>Ca(2+)</name>
        <dbReference type="ChEBI" id="CHEBI:29108"/>
        <label>1</label>
        <note>catalytic</note>
    </ligand>
</feature>
<dbReference type="Pfam" id="PF01731">
    <property type="entry name" value="Arylesterase"/>
    <property type="match status" value="1"/>
</dbReference>